<feature type="transmembrane region" description="Helical" evidence="1">
    <location>
        <begin position="12"/>
        <end position="32"/>
    </location>
</feature>
<proteinExistence type="predicted"/>
<dbReference type="AlphaFoldDB" id="A0A8J7WD37"/>
<dbReference type="EMBL" id="JAGTUU010000001">
    <property type="protein sequence ID" value="MBS0123161.1"/>
    <property type="molecule type" value="Genomic_DNA"/>
</dbReference>
<reference evidence="2" key="1">
    <citation type="submission" date="2021-04" db="EMBL/GenBank/DDBJ databases">
        <authorList>
            <person name="Yoon J."/>
        </authorList>
    </citation>
    <scope>NUCLEOTIDE SEQUENCE</scope>
    <source>
        <strain evidence="2">KMU-90</strain>
    </source>
</reference>
<keyword evidence="3" id="KW-1185">Reference proteome</keyword>
<name>A0A8J7WD37_9RHOB</name>
<dbReference type="RefSeq" id="WP_212535118.1">
    <property type="nucleotide sequence ID" value="NZ_JAGTUU010000001.1"/>
</dbReference>
<keyword evidence="1" id="KW-0812">Transmembrane</keyword>
<evidence type="ECO:0000256" key="1">
    <source>
        <dbReference type="SAM" id="Phobius"/>
    </source>
</evidence>
<protein>
    <submittedName>
        <fullName evidence="2">Uncharacterized protein</fullName>
    </submittedName>
</protein>
<evidence type="ECO:0000313" key="3">
    <source>
        <dbReference type="Proteomes" id="UP000681356"/>
    </source>
</evidence>
<sequence length="142" mass="15854">MTPLVHQSTGRTLRAGLILLATWSVVLCLWLWIALSPWIAALMLATTLPAAWDFVIARRAWLRLDDGVLDWGSGRARGTVALDRIETVRFETRLDLSPRVRLVLRDGRRLTLPQDALPPGGILQTALEARGVHTERHPFAGF</sequence>
<gene>
    <name evidence="2" type="ORF">KB874_03355</name>
</gene>
<keyword evidence="1" id="KW-0472">Membrane</keyword>
<keyword evidence="1" id="KW-1133">Transmembrane helix</keyword>
<accession>A0A8J7WD37</accession>
<feature type="transmembrane region" description="Helical" evidence="1">
    <location>
        <begin position="38"/>
        <end position="56"/>
    </location>
</feature>
<dbReference type="Proteomes" id="UP000681356">
    <property type="component" value="Unassembled WGS sequence"/>
</dbReference>
<evidence type="ECO:0000313" key="2">
    <source>
        <dbReference type="EMBL" id="MBS0123161.1"/>
    </source>
</evidence>
<comment type="caution">
    <text evidence="2">The sequence shown here is derived from an EMBL/GenBank/DDBJ whole genome shotgun (WGS) entry which is preliminary data.</text>
</comment>
<organism evidence="2 3">
    <name type="scientific">Thetidibacter halocola</name>
    <dbReference type="NCBI Taxonomy" id="2827239"/>
    <lineage>
        <taxon>Bacteria</taxon>
        <taxon>Pseudomonadati</taxon>
        <taxon>Pseudomonadota</taxon>
        <taxon>Alphaproteobacteria</taxon>
        <taxon>Rhodobacterales</taxon>
        <taxon>Roseobacteraceae</taxon>
        <taxon>Thetidibacter</taxon>
    </lineage>
</organism>